<dbReference type="AlphaFoldDB" id="A0A034WNM0"/>
<evidence type="ECO:0000313" key="1">
    <source>
        <dbReference type="EMBL" id="JAC55368.1"/>
    </source>
</evidence>
<organism evidence="1">
    <name type="scientific">Bactrocera dorsalis</name>
    <name type="common">Oriental fruit fly</name>
    <name type="synonym">Dacus dorsalis</name>
    <dbReference type="NCBI Taxonomy" id="27457"/>
    <lineage>
        <taxon>Eukaryota</taxon>
        <taxon>Metazoa</taxon>
        <taxon>Ecdysozoa</taxon>
        <taxon>Arthropoda</taxon>
        <taxon>Hexapoda</taxon>
        <taxon>Insecta</taxon>
        <taxon>Pterygota</taxon>
        <taxon>Neoptera</taxon>
        <taxon>Endopterygota</taxon>
        <taxon>Diptera</taxon>
        <taxon>Brachycera</taxon>
        <taxon>Muscomorpha</taxon>
        <taxon>Tephritoidea</taxon>
        <taxon>Tephritidae</taxon>
        <taxon>Bactrocera</taxon>
        <taxon>Bactrocera</taxon>
    </lineage>
</organism>
<name>A0A034WNM0_BACDO</name>
<accession>A0A034WNM0</accession>
<proteinExistence type="predicted"/>
<dbReference type="EMBL" id="GAKP01003584">
    <property type="protein sequence ID" value="JAC55368.1"/>
    <property type="molecule type" value="Transcribed_RNA"/>
</dbReference>
<sequence>MATSPIISKIIEPTKRMAPQAVKSMAVCMANTVSTRTTSVVMPSEYRTVSGEYLMAIQPSKNDSANVKSISSMKFSGKLRRTPSQHAIGIMMATMQPNATHISQGRSSTKSCIAST</sequence>
<protein>
    <submittedName>
        <fullName evidence="1">Uncharacterized protein</fullName>
    </submittedName>
</protein>
<reference evidence="1" key="1">
    <citation type="journal article" date="2014" name="BMC Genomics">
        <title>Characterizing the developmental transcriptome of the oriental fruit fly, Bactrocera dorsalis (Diptera: Tephritidae) through comparative genomic analysis with Drosophila melanogaster utilizing modENCODE datasets.</title>
        <authorList>
            <person name="Geib S.M."/>
            <person name="Calla B."/>
            <person name="Hall B."/>
            <person name="Hou S."/>
            <person name="Manoukis N.C."/>
        </authorList>
    </citation>
    <scope>NUCLEOTIDE SEQUENCE</scope>
    <source>
        <strain evidence="1">Punador</strain>
    </source>
</reference>